<dbReference type="AlphaFoldDB" id="A0A1J5PFZ7"/>
<accession>A0A1J5PFZ7</accession>
<sequence>MLTRDGHSPTCAPWDGAPSALHDARATHLPYAPLCGGALYLRNPQTGYSTTLEWTANFLRNNVWGGDMIVGLVKDTIMRDAYSQAAVAEPASPDAGASGLAASIDLVPAASRHPTVRSRIGLHLDGTPPGKMDLGAWYQVHGVPGVFASAMAPSALDTSILNGPGTTNPLDRVEAHSMDYMVAFDLSKFDLGYALGTQHPGLGWSPRAPASVRDASLPGPDGIKSPAPLVPLGMIDPALAPSLVATFTAGFKRRHGAFEDGPLSRVNHGSHYGFVEQGVVLSTLQPGLSTLFVLDDGSLHLKTWSADDNALLPHIRFARQNGVPLLERNPDGGTGVPGSEVTSWLGGNWSGSADLRLRTLRSGACLLKTPTARYLVFGYFSTATPSAMARTFEGYGCTYAMHLDMNALVHTYLALYPGKGSATPIEHLIPGMAAADKRDGNGHPMARFVDYPDNRDFFYLLRRPG</sequence>
<protein>
    <submittedName>
        <fullName evidence="1">Uncharacterized protein</fullName>
    </submittedName>
</protein>
<proteinExistence type="predicted"/>
<comment type="caution">
    <text evidence="1">The sequence shown here is derived from an EMBL/GenBank/DDBJ whole genome shotgun (WGS) entry which is preliminary data.</text>
</comment>
<organism evidence="1">
    <name type="scientific">mine drainage metagenome</name>
    <dbReference type="NCBI Taxonomy" id="410659"/>
    <lineage>
        <taxon>unclassified sequences</taxon>
        <taxon>metagenomes</taxon>
        <taxon>ecological metagenomes</taxon>
    </lineage>
</organism>
<dbReference type="EMBL" id="MLJW01004150">
    <property type="protein sequence ID" value="OIQ70545.1"/>
    <property type="molecule type" value="Genomic_DNA"/>
</dbReference>
<reference evidence="1" key="1">
    <citation type="submission" date="2016-10" db="EMBL/GenBank/DDBJ databases">
        <title>Sequence of Gallionella enrichment culture.</title>
        <authorList>
            <person name="Poehlein A."/>
            <person name="Muehling M."/>
            <person name="Daniel R."/>
        </authorList>
    </citation>
    <scope>NUCLEOTIDE SEQUENCE</scope>
</reference>
<evidence type="ECO:0000313" key="1">
    <source>
        <dbReference type="EMBL" id="OIQ70545.1"/>
    </source>
</evidence>
<name>A0A1J5PFZ7_9ZZZZ</name>
<gene>
    <name evidence="1" type="ORF">GALL_478420</name>
</gene>